<dbReference type="Pfam" id="PF01297">
    <property type="entry name" value="ZnuA"/>
    <property type="match status" value="1"/>
</dbReference>
<evidence type="ECO:0000256" key="1">
    <source>
        <dbReference type="ARBA" id="ARBA00011028"/>
    </source>
</evidence>
<dbReference type="EMBL" id="JAOQNS010000005">
    <property type="protein sequence ID" value="MCW2307930.1"/>
    <property type="molecule type" value="Genomic_DNA"/>
</dbReference>
<keyword evidence="5" id="KW-0406">Ion transport</keyword>
<proteinExistence type="inferred from homology"/>
<evidence type="ECO:0000313" key="6">
    <source>
        <dbReference type="EMBL" id="MCW2307930.1"/>
    </source>
</evidence>
<evidence type="ECO:0000313" key="7">
    <source>
        <dbReference type="Proteomes" id="UP001209755"/>
    </source>
</evidence>
<name>A0ABT3HC31_9HYPH</name>
<dbReference type="Proteomes" id="UP001209755">
    <property type="component" value="Unassembled WGS sequence"/>
</dbReference>
<dbReference type="InterPro" id="IPR006127">
    <property type="entry name" value="ZnuA-like"/>
</dbReference>
<keyword evidence="5" id="KW-0862">Zinc</keyword>
<accession>A0ABT3HC31</accession>
<comment type="similarity">
    <text evidence="1">Belongs to the bacterial solute-binding protein 9 family.</text>
</comment>
<dbReference type="PANTHER" id="PTHR42953:SF3">
    <property type="entry name" value="HIGH-AFFINITY ZINC UPTAKE SYSTEM PROTEIN ZNUA"/>
    <property type="match status" value="1"/>
</dbReference>
<evidence type="ECO:0000256" key="4">
    <source>
        <dbReference type="ARBA" id="ARBA00022729"/>
    </source>
</evidence>
<dbReference type="InterPro" id="IPR050492">
    <property type="entry name" value="Bact_metal-bind_prot9"/>
</dbReference>
<dbReference type="RefSeq" id="WP_264601550.1">
    <property type="nucleotide sequence ID" value="NZ_JAOQNS010000005.1"/>
</dbReference>
<protein>
    <recommendedName>
        <fullName evidence="2">High-affinity zinc uptake system protein ZnuA</fullName>
    </recommendedName>
</protein>
<reference evidence="7" key="1">
    <citation type="submission" date="2023-07" db="EMBL/GenBank/DDBJ databases">
        <title>Genome sequencing of Purple Non-Sulfur Bacteria from various extreme environments.</title>
        <authorList>
            <person name="Mayer M."/>
        </authorList>
    </citation>
    <scope>NUCLEOTIDE SEQUENCE [LARGE SCALE GENOMIC DNA]</scope>
    <source>
        <strain evidence="7">DSM 17935</strain>
    </source>
</reference>
<gene>
    <name evidence="6" type="ORF">M2319_002267</name>
</gene>
<evidence type="ECO:0000256" key="3">
    <source>
        <dbReference type="ARBA" id="ARBA00022448"/>
    </source>
</evidence>
<evidence type="ECO:0000256" key="2">
    <source>
        <dbReference type="ARBA" id="ARBA00015915"/>
    </source>
</evidence>
<keyword evidence="4" id="KW-0732">Signal</keyword>
<sequence length="256" mass="27137">MHRLFSAGRPVAIALLTLFSGFGIAAVGEKVVVSTPPLHSLVATLLEGVDSPGLLFSSGEDIAAPVPSAGAMAAIDGADMVVWAGREYETVLSGLRTLDPSVSFKSLTLGATTPLMSISLPDNADRPSGRHDMRFWLDPRLAGTAVGRIASNLVRVYPDDANRILDNEILLKERLKELEASMREALGSPDGVPLHMPASDVLYLTWRFNLAAPNCPAAAAKVEAFGEVAGPDLYFRMMAAVLADLKACQPSREPAS</sequence>
<comment type="caution">
    <text evidence="6">The sequence shown here is derived from an EMBL/GenBank/DDBJ whole genome shotgun (WGS) entry which is preliminary data.</text>
</comment>
<keyword evidence="3" id="KW-0813">Transport</keyword>
<dbReference type="PANTHER" id="PTHR42953">
    <property type="entry name" value="HIGH-AFFINITY ZINC UPTAKE SYSTEM PROTEIN ZNUA-RELATED"/>
    <property type="match status" value="1"/>
</dbReference>
<organism evidence="6 7">
    <name type="scientific">Rhodobium gokarnense</name>
    <dbReference type="NCBI Taxonomy" id="364296"/>
    <lineage>
        <taxon>Bacteria</taxon>
        <taxon>Pseudomonadati</taxon>
        <taxon>Pseudomonadota</taxon>
        <taxon>Alphaproteobacteria</taxon>
        <taxon>Hyphomicrobiales</taxon>
        <taxon>Rhodobiaceae</taxon>
        <taxon>Rhodobium</taxon>
    </lineage>
</organism>
<keyword evidence="5" id="KW-0864">Zinc transport</keyword>
<dbReference type="SUPFAM" id="SSF53807">
    <property type="entry name" value="Helical backbone' metal receptor"/>
    <property type="match status" value="1"/>
</dbReference>
<evidence type="ECO:0000256" key="5">
    <source>
        <dbReference type="ARBA" id="ARBA00022906"/>
    </source>
</evidence>
<keyword evidence="7" id="KW-1185">Reference proteome</keyword>
<dbReference type="Gene3D" id="3.40.50.1980">
    <property type="entry name" value="Nitrogenase molybdenum iron protein domain"/>
    <property type="match status" value="1"/>
</dbReference>